<dbReference type="Gene3D" id="3.40.50.300">
    <property type="entry name" value="P-loop containing nucleotide triphosphate hydrolases"/>
    <property type="match status" value="1"/>
</dbReference>
<accession>A0A0F9VAQ0</accession>
<name>A0A0F9VAQ0_9ZZZZ</name>
<evidence type="ECO:0008006" key="2">
    <source>
        <dbReference type="Google" id="ProtNLM"/>
    </source>
</evidence>
<reference evidence="1" key="1">
    <citation type="journal article" date="2015" name="Nature">
        <title>Complex archaea that bridge the gap between prokaryotes and eukaryotes.</title>
        <authorList>
            <person name="Spang A."/>
            <person name="Saw J.H."/>
            <person name="Jorgensen S.L."/>
            <person name="Zaremba-Niedzwiedzka K."/>
            <person name="Martijn J."/>
            <person name="Lind A.E."/>
            <person name="van Eijk R."/>
            <person name="Schleper C."/>
            <person name="Guy L."/>
            <person name="Ettema T.J."/>
        </authorList>
    </citation>
    <scope>NUCLEOTIDE SEQUENCE</scope>
</reference>
<protein>
    <recommendedName>
        <fullName evidence="2">Terminase large subunit gp17-like C-terminal domain-containing protein</fullName>
    </recommendedName>
</protein>
<organism evidence="1">
    <name type="scientific">marine sediment metagenome</name>
    <dbReference type="NCBI Taxonomy" id="412755"/>
    <lineage>
        <taxon>unclassified sequences</taxon>
        <taxon>metagenomes</taxon>
        <taxon>ecological metagenomes</taxon>
    </lineage>
</organism>
<sequence length="520" mass="58442">MLVIDPIQFQKKLWPSTNFYDKQRETIYSVRDDQETVVPAGNMLGKDYVAAFIVIWFFLSRHPCRIVTTSAKDDHLRVLWGEIHRFITSSEYPLDHNRGGPLVVNQRELRKVVKGEPDGFSYAIGMVASPERSAAFQGHHVARTGDGVPRTLFVVDEASSVPDEYYKMASTWASRILIIGNPWPCDNFFRHAVEGKPGTEDKGGNIRAKGNCHYERRIIKIKAVDSPNVRLALAQIRNGKKPTGEIIIPGVKPYDEYLKNKSRWDNVQRCVSLEAEFYKGAEVLLFPPEWLNEAERLARNLGNKRRMAKTIGVDPAEGGDDTVMIAMDDLGVIEMVSKKTPNTWIIVGEVIAFMKKHGVGAENVLFDRGGGGKQIADALRAKGYNVRTVHFGESAVPEKKRGMTILEQRKLNDETKAIYKNRRAQMYGLTSLKLDPSVGSGGFAIPVIYTELRRQMAPVPRTYDEEGRLWLLPKRNKDPKSDKPTMISLLGCSPDEMDALVLGVFGLVHKQQAFKVQSMV</sequence>
<dbReference type="AlphaFoldDB" id="A0A0F9VAQ0"/>
<gene>
    <name evidence="1" type="ORF">LCGC14_0429090</name>
</gene>
<dbReference type="Gene3D" id="3.30.420.240">
    <property type="match status" value="1"/>
</dbReference>
<evidence type="ECO:0000313" key="1">
    <source>
        <dbReference type="EMBL" id="KKN70636.1"/>
    </source>
</evidence>
<dbReference type="InterPro" id="IPR027417">
    <property type="entry name" value="P-loop_NTPase"/>
</dbReference>
<proteinExistence type="predicted"/>
<dbReference type="EMBL" id="LAZR01000400">
    <property type="protein sequence ID" value="KKN70636.1"/>
    <property type="molecule type" value="Genomic_DNA"/>
</dbReference>
<comment type="caution">
    <text evidence="1">The sequence shown here is derived from an EMBL/GenBank/DDBJ whole genome shotgun (WGS) entry which is preliminary data.</text>
</comment>